<evidence type="ECO:0000256" key="4">
    <source>
        <dbReference type="ARBA" id="ARBA00022989"/>
    </source>
</evidence>
<dbReference type="Gene3D" id="1.20.58.220">
    <property type="entry name" value="Phosphate transport system protein phou homolog 2, domain 2"/>
    <property type="match status" value="1"/>
</dbReference>
<accession>A0A098S9K4</accession>
<feature type="transmembrane region" description="Helical" evidence="6">
    <location>
        <begin position="256"/>
        <end position="279"/>
    </location>
</feature>
<keyword evidence="6" id="KW-0592">Phosphate transport</keyword>
<dbReference type="PANTHER" id="PTHR11101:SF16">
    <property type="entry name" value="PHOSPHATE TRANSPORTER"/>
    <property type="match status" value="1"/>
</dbReference>
<feature type="transmembrane region" description="Helical" evidence="6">
    <location>
        <begin position="493"/>
        <end position="512"/>
    </location>
</feature>
<keyword evidence="4 6" id="KW-1133">Transmembrane helix</keyword>
<dbReference type="SUPFAM" id="SSF109755">
    <property type="entry name" value="PhoU-like"/>
    <property type="match status" value="1"/>
</dbReference>
<evidence type="ECO:0000256" key="2">
    <source>
        <dbReference type="ARBA" id="ARBA00022448"/>
    </source>
</evidence>
<comment type="similarity">
    <text evidence="6">Belongs to the inorganic phosphate transporter (PiT) (TC 2.A.20) family.</text>
</comment>
<keyword evidence="3 6" id="KW-0812">Transmembrane</keyword>
<evidence type="ECO:0000256" key="1">
    <source>
        <dbReference type="ARBA" id="ARBA00004141"/>
    </source>
</evidence>
<evidence type="ECO:0000313" key="9">
    <source>
        <dbReference type="Proteomes" id="UP000029736"/>
    </source>
</evidence>
<feature type="transmembrane region" description="Helical" evidence="6">
    <location>
        <begin position="312"/>
        <end position="330"/>
    </location>
</feature>
<gene>
    <name evidence="8" type="ORF">IX84_06515</name>
</gene>
<feature type="transmembrane region" description="Helical" evidence="6">
    <location>
        <begin position="112"/>
        <end position="132"/>
    </location>
</feature>
<proteinExistence type="inferred from homology"/>
<dbReference type="AlphaFoldDB" id="A0A098S9K4"/>
<feature type="transmembrane region" description="Helical" evidence="6">
    <location>
        <begin position="186"/>
        <end position="207"/>
    </location>
</feature>
<feature type="transmembrane region" description="Helical" evidence="6">
    <location>
        <begin position="6"/>
        <end position="24"/>
    </location>
</feature>
<dbReference type="GO" id="GO:0005315">
    <property type="term" value="F:phosphate transmembrane transporter activity"/>
    <property type="evidence" value="ECO:0007669"/>
    <property type="project" value="InterPro"/>
</dbReference>
<dbReference type="PANTHER" id="PTHR11101">
    <property type="entry name" value="PHOSPHATE TRANSPORTER"/>
    <property type="match status" value="1"/>
</dbReference>
<keyword evidence="5 6" id="KW-0472">Membrane</keyword>
<dbReference type="InterPro" id="IPR038078">
    <property type="entry name" value="PhoU-like_sf"/>
</dbReference>
<keyword evidence="7" id="KW-0175">Coiled coil</keyword>
<name>A0A098S9K4_9BACT</name>
<keyword evidence="9" id="KW-1185">Reference proteome</keyword>
<feature type="transmembrane region" description="Helical" evidence="6">
    <location>
        <begin position="45"/>
        <end position="65"/>
    </location>
</feature>
<evidence type="ECO:0000256" key="5">
    <source>
        <dbReference type="ARBA" id="ARBA00023136"/>
    </source>
</evidence>
<feature type="transmembrane region" description="Helical" evidence="6">
    <location>
        <begin position="77"/>
        <end position="100"/>
    </location>
</feature>
<feature type="transmembrane region" description="Helical" evidence="6">
    <location>
        <begin position="227"/>
        <end position="249"/>
    </location>
</feature>
<evidence type="ECO:0000256" key="6">
    <source>
        <dbReference type="RuleBase" id="RU363058"/>
    </source>
</evidence>
<sequence>MPELYLFIVILLFVLAISDLIVGVSNDAVNFLNSAIGSRVASRNVIMIVASLGIFVGATFSSGMMEVARKGIFNPQFFFFAEIMVIFLAVMLTDIILLDLFNTFGMPTSTTVSIVFELLGAAVAVSVLKILAAGDGMDTLGQYINTSSAIAIISGIFLSVGIAFAIGAILQYLSRLLFTFEYKKRIPWVGALWGGVALTILTFFLIFKGAKGASFISDEVLGWIKANTALLIGISLVFWIIVMQILVVLKVNILRLIVLFGTFSLAMAFAGNDLVNFIGVPIAGFESYMAWSGSGEEAGQYSMEVLQRPVRTRTYMLLLAGLIMILTLWLSRKSRSVTETEVNLGRQSEGAERFSPNMLARGIVRYTRLMGAGFQRIIPNRLLRKTNNRFEPMKPSDAAEDQAAFDLVRAAVNLTVASMLISFATSLKLPLSTTYVSFMVAMGTSLADRAWGRESAVYRVAGVLNVIGGWFGTAIIAFSVSATFAWLIFQFGVWAIGGLVIAAVFFISRTFLIHQRKERRKEAREAATGRRRMPAQELQAETATYIAGTLDQVRTLFRQSVEGLVTEDLRLLSDVSAQMQALEERHEDLKYRLVSSIQKVEEDDTEISRLYLLVYDLEQDLLQSVRLVTDACRDYVRNSLVPFSPGQQEQLRELTRAVERFLELVARALHTGHPDHAVQILQEKPGLLQHIEELLNDQVRGLRQRTYGNRNTMLFFSLQLETKDIVAVAARFVKLYRRHQEAEGMTHPLLFSR</sequence>
<keyword evidence="2 6" id="KW-0813">Transport</keyword>
<reference evidence="8 9" key="1">
    <citation type="journal article" date="2014" name="Int. J. Syst. Evol. Microbiol.">
        <title>Phaeodactylibacter xiamenensis gen. nov., sp. nov., a member of the family Saprospiraceae isolated from the marine alga Phaeodactylum tricornutum.</title>
        <authorList>
            <person name="Chen Z.Jr."/>
            <person name="Lei X."/>
            <person name="Lai Q."/>
            <person name="Li Y."/>
            <person name="Zhang B."/>
            <person name="Zhang J."/>
            <person name="Zhang H."/>
            <person name="Yang L."/>
            <person name="Zheng W."/>
            <person name="Tian Y."/>
            <person name="Yu Z."/>
            <person name="Xu H.Jr."/>
            <person name="Zheng T."/>
        </authorList>
    </citation>
    <scope>NUCLEOTIDE SEQUENCE [LARGE SCALE GENOMIC DNA]</scope>
    <source>
        <strain evidence="8 9">KD52</strain>
    </source>
</reference>
<feature type="transmembrane region" description="Helical" evidence="6">
    <location>
        <begin position="152"/>
        <end position="174"/>
    </location>
</feature>
<dbReference type="InterPro" id="IPR001204">
    <property type="entry name" value="Phos_transporter"/>
</dbReference>
<evidence type="ECO:0000313" key="8">
    <source>
        <dbReference type="EMBL" id="KGE88790.1"/>
    </source>
</evidence>
<dbReference type="EMBL" id="JPOS01000016">
    <property type="protein sequence ID" value="KGE88790.1"/>
    <property type="molecule type" value="Genomic_DNA"/>
</dbReference>
<evidence type="ECO:0000256" key="7">
    <source>
        <dbReference type="SAM" id="Coils"/>
    </source>
</evidence>
<evidence type="ECO:0000256" key="3">
    <source>
        <dbReference type="ARBA" id="ARBA00022692"/>
    </source>
</evidence>
<comment type="subcellular location">
    <subcellularLocation>
        <location evidence="1 6">Membrane</location>
        <topology evidence="1 6">Multi-pass membrane protein</topology>
    </subcellularLocation>
</comment>
<dbReference type="STRING" id="1524460.IX84_06515"/>
<protein>
    <recommendedName>
        <fullName evidence="6">Phosphate transporter</fullName>
    </recommendedName>
</protein>
<dbReference type="Proteomes" id="UP000029736">
    <property type="component" value="Unassembled WGS sequence"/>
</dbReference>
<dbReference type="GO" id="GO:0035435">
    <property type="term" value="P:phosphate ion transmembrane transport"/>
    <property type="evidence" value="ECO:0007669"/>
    <property type="project" value="TreeGrafter"/>
</dbReference>
<dbReference type="Pfam" id="PF01384">
    <property type="entry name" value="PHO4"/>
    <property type="match status" value="1"/>
</dbReference>
<comment type="caution">
    <text evidence="8">The sequence shown here is derived from an EMBL/GenBank/DDBJ whole genome shotgun (WGS) entry which is preliminary data.</text>
</comment>
<dbReference type="GO" id="GO:0016020">
    <property type="term" value="C:membrane"/>
    <property type="evidence" value="ECO:0007669"/>
    <property type="project" value="UniProtKB-SubCell"/>
</dbReference>
<feature type="transmembrane region" description="Helical" evidence="6">
    <location>
        <begin position="463"/>
        <end position="487"/>
    </location>
</feature>
<feature type="coiled-coil region" evidence="7">
    <location>
        <begin position="572"/>
        <end position="599"/>
    </location>
</feature>
<organism evidence="8 9">
    <name type="scientific">Phaeodactylibacter xiamenensis</name>
    <dbReference type="NCBI Taxonomy" id="1524460"/>
    <lineage>
        <taxon>Bacteria</taxon>
        <taxon>Pseudomonadati</taxon>
        <taxon>Bacteroidota</taxon>
        <taxon>Saprospiria</taxon>
        <taxon>Saprospirales</taxon>
        <taxon>Haliscomenobacteraceae</taxon>
        <taxon>Phaeodactylibacter</taxon>
    </lineage>
</organism>